<evidence type="ECO:0000256" key="1">
    <source>
        <dbReference type="ARBA" id="ARBA00000553"/>
    </source>
</evidence>
<dbReference type="PANTHER" id="PTHR30616">
    <property type="entry name" value="UNCHARACTERIZED PROTEIN YFIH"/>
    <property type="match status" value="1"/>
</dbReference>
<keyword evidence="6" id="KW-0862">Zinc</keyword>
<comment type="catalytic activity">
    <reaction evidence="8">
        <text>adenosine + phosphate = alpha-D-ribose 1-phosphate + adenine</text>
        <dbReference type="Rhea" id="RHEA:27642"/>
        <dbReference type="ChEBI" id="CHEBI:16335"/>
        <dbReference type="ChEBI" id="CHEBI:16708"/>
        <dbReference type="ChEBI" id="CHEBI:43474"/>
        <dbReference type="ChEBI" id="CHEBI:57720"/>
        <dbReference type="EC" id="2.4.2.1"/>
    </reaction>
    <physiologicalReaction direction="left-to-right" evidence="8">
        <dbReference type="Rhea" id="RHEA:27643"/>
    </physiologicalReaction>
</comment>
<evidence type="ECO:0000256" key="2">
    <source>
        <dbReference type="ARBA" id="ARBA00007353"/>
    </source>
</evidence>
<evidence type="ECO:0000313" key="10">
    <source>
        <dbReference type="EMBL" id="CUR54024.1"/>
    </source>
</evidence>
<dbReference type="PANTHER" id="PTHR30616:SF2">
    <property type="entry name" value="PURINE NUCLEOSIDE PHOSPHORYLASE LACC1"/>
    <property type="match status" value="1"/>
</dbReference>
<evidence type="ECO:0000256" key="6">
    <source>
        <dbReference type="ARBA" id="ARBA00022833"/>
    </source>
</evidence>
<dbReference type="Pfam" id="PF02578">
    <property type="entry name" value="Cu-oxidase_4"/>
    <property type="match status" value="1"/>
</dbReference>
<dbReference type="AlphaFoldDB" id="A0A2P2BWB2"/>
<comment type="similarity">
    <text evidence="2">Belongs to the purine nucleoside phosphorylase YfiH/LACC1 family.</text>
</comment>
<protein>
    <recommendedName>
        <fullName evidence="11">Purine nucleoside phosphorylase</fullName>
    </recommendedName>
</protein>
<evidence type="ECO:0000256" key="3">
    <source>
        <dbReference type="ARBA" id="ARBA00022679"/>
    </source>
</evidence>
<evidence type="ECO:0000256" key="8">
    <source>
        <dbReference type="ARBA" id="ARBA00048968"/>
    </source>
</evidence>
<keyword evidence="4" id="KW-0479">Metal-binding</keyword>
<comment type="catalytic activity">
    <reaction evidence="9">
        <text>S-methyl-5'-thioadenosine + phosphate = 5-(methylsulfanyl)-alpha-D-ribose 1-phosphate + adenine</text>
        <dbReference type="Rhea" id="RHEA:11852"/>
        <dbReference type="ChEBI" id="CHEBI:16708"/>
        <dbReference type="ChEBI" id="CHEBI:17509"/>
        <dbReference type="ChEBI" id="CHEBI:43474"/>
        <dbReference type="ChEBI" id="CHEBI:58533"/>
        <dbReference type="EC" id="2.4.2.28"/>
    </reaction>
    <physiologicalReaction direction="left-to-right" evidence="9">
        <dbReference type="Rhea" id="RHEA:11853"/>
    </physiologicalReaction>
</comment>
<evidence type="ECO:0000256" key="9">
    <source>
        <dbReference type="ARBA" id="ARBA00049893"/>
    </source>
</evidence>
<evidence type="ECO:0000256" key="7">
    <source>
        <dbReference type="ARBA" id="ARBA00047989"/>
    </source>
</evidence>
<dbReference type="Gene3D" id="3.60.140.10">
    <property type="entry name" value="CNF1/YfiH-like putative cysteine hydrolases"/>
    <property type="match status" value="1"/>
</dbReference>
<dbReference type="GO" id="GO:0005507">
    <property type="term" value="F:copper ion binding"/>
    <property type="evidence" value="ECO:0007669"/>
    <property type="project" value="TreeGrafter"/>
</dbReference>
<keyword evidence="3" id="KW-0808">Transferase</keyword>
<dbReference type="GO" id="GO:0016787">
    <property type="term" value="F:hydrolase activity"/>
    <property type="evidence" value="ECO:0007669"/>
    <property type="project" value="UniProtKB-KW"/>
</dbReference>
<dbReference type="InterPro" id="IPR011324">
    <property type="entry name" value="Cytotoxic_necrot_fac-like_cat"/>
</dbReference>
<accession>A0A2P2BWB2</accession>
<name>A0A2P2BWB2_9ZZZZ</name>
<organism evidence="10">
    <name type="scientific">metagenome</name>
    <dbReference type="NCBI Taxonomy" id="256318"/>
    <lineage>
        <taxon>unclassified sequences</taxon>
        <taxon>metagenomes</taxon>
    </lineage>
</organism>
<dbReference type="InterPro" id="IPR038371">
    <property type="entry name" value="Cu_polyphenol_OxRdtase_sf"/>
</dbReference>
<comment type="catalytic activity">
    <reaction evidence="1">
        <text>inosine + phosphate = alpha-D-ribose 1-phosphate + hypoxanthine</text>
        <dbReference type="Rhea" id="RHEA:27646"/>
        <dbReference type="ChEBI" id="CHEBI:17368"/>
        <dbReference type="ChEBI" id="CHEBI:17596"/>
        <dbReference type="ChEBI" id="CHEBI:43474"/>
        <dbReference type="ChEBI" id="CHEBI:57720"/>
        <dbReference type="EC" id="2.4.2.1"/>
    </reaction>
    <physiologicalReaction direction="left-to-right" evidence="1">
        <dbReference type="Rhea" id="RHEA:27647"/>
    </physiologicalReaction>
</comment>
<dbReference type="GO" id="GO:0017061">
    <property type="term" value="F:S-methyl-5-thioadenosine phosphorylase activity"/>
    <property type="evidence" value="ECO:0007669"/>
    <property type="project" value="UniProtKB-EC"/>
</dbReference>
<dbReference type="CDD" id="cd16833">
    <property type="entry name" value="YfiH"/>
    <property type="match status" value="1"/>
</dbReference>
<comment type="catalytic activity">
    <reaction evidence="7">
        <text>adenosine + H2O + H(+) = inosine + NH4(+)</text>
        <dbReference type="Rhea" id="RHEA:24408"/>
        <dbReference type="ChEBI" id="CHEBI:15377"/>
        <dbReference type="ChEBI" id="CHEBI:15378"/>
        <dbReference type="ChEBI" id="CHEBI:16335"/>
        <dbReference type="ChEBI" id="CHEBI:17596"/>
        <dbReference type="ChEBI" id="CHEBI:28938"/>
        <dbReference type="EC" id="3.5.4.4"/>
    </reaction>
    <physiologicalReaction direction="left-to-right" evidence="7">
        <dbReference type="Rhea" id="RHEA:24409"/>
    </physiologicalReaction>
</comment>
<keyword evidence="5" id="KW-0378">Hydrolase</keyword>
<reference evidence="10" key="1">
    <citation type="submission" date="2015-08" db="EMBL/GenBank/DDBJ databases">
        <authorList>
            <person name="Babu N.S."/>
            <person name="Beckwith C.J."/>
            <person name="Beseler K.G."/>
            <person name="Brison A."/>
            <person name="Carone J.V."/>
            <person name="Caskin T.P."/>
            <person name="Diamond M."/>
            <person name="Durham M.E."/>
            <person name="Foxe J.M."/>
            <person name="Go M."/>
            <person name="Henderson B.A."/>
            <person name="Jones I.B."/>
            <person name="McGettigan J.A."/>
            <person name="Micheletti S.J."/>
            <person name="Nasrallah M.E."/>
            <person name="Ortiz D."/>
            <person name="Piller C.R."/>
            <person name="Privatt S.R."/>
            <person name="Schneider S.L."/>
            <person name="Sharp S."/>
            <person name="Smith T.C."/>
            <person name="Stanton J.D."/>
            <person name="Ullery H.E."/>
            <person name="Wilson R.J."/>
            <person name="Serrano M.G."/>
            <person name="Buck G."/>
            <person name="Lee V."/>
            <person name="Wang Y."/>
            <person name="Carvalho R."/>
            <person name="Voegtly L."/>
            <person name="Shi R."/>
            <person name="Duckworth R."/>
            <person name="Johnson A."/>
            <person name="Loviza R."/>
            <person name="Walstead R."/>
            <person name="Shah Z."/>
            <person name="Kiflezghi M."/>
            <person name="Wade K."/>
            <person name="Ball S.L."/>
            <person name="Bradley K.W."/>
            <person name="Asai D.J."/>
            <person name="Bowman C.A."/>
            <person name="Russell D.A."/>
            <person name="Pope W.H."/>
            <person name="Jacobs-Sera D."/>
            <person name="Hendrix R.W."/>
            <person name="Hatfull G.F."/>
        </authorList>
    </citation>
    <scope>NUCLEOTIDE SEQUENCE</scope>
</reference>
<dbReference type="InterPro" id="IPR003730">
    <property type="entry name" value="Cu_polyphenol_OxRdtase"/>
</dbReference>
<dbReference type="EMBL" id="CZKA01000004">
    <property type="protein sequence ID" value="CUR54024.1"/>
    <property type="molecule type" value="Genomic_DNA"/>
</dbReference>
<proteinExistence type="inferred from homology"/>
<evidence type="ECO:0000256" key="5">
    <source>
        <dbReference type="ARBA" id="ARBA00022801"/>
    </source>
</evidence>
<evidence type="ECO:0008006" key="11">
    <source>
        <dbReference type="Google" id="ProtNLM"/>
    </source>
</evidence>
<sequence>MFAYRDTREGGVGSPGAVHVAFTDVQLDLAEAAPDREDALGRLEAAIEVPIARMHQVHGIRVADVTQPRQVEPEADSLVTAEPAVALLVRVADCVPVVLADPRAGLLAVAHAGRLGMAEGVVPRTVERLRSRGAVRLTAWVGPHICGRCYEVPEEMRADVSSRVPQSWSETRWGTPGLDLGAGVRAQLLAGGCEVVDVPGCTLEDTRLHSYRRDGAAAGRFGGLVWREA</sequence>
<dbReference type="SUPFAM" id="SSF64438">
    <property type="entry name" value="CNF1/YfiH-like putative cysteine hydrolases"/>
    <property type="match status" value="1"/>
</dbReference>
<gene>
    <name evidence="10" type="ORF">NOCA2120057</name>
</gene>
<evidence type="ECO:0000256" key="4">
    <source>
        <dbReference type="ARBA" id="ARBA00022723"/>
    </source>
</evidence>